<dbReference type="GO" id="GO:0030195">
    <property type="term" value="P:negative regulation of blood coagulation"/>
    <property type="evidence" value="ECO:0007669"/>
    <property type="project" value="Ensembl"/>
</dbReference>
<dbReference type="SMART" id="SM00131">
    <property type="entry name" value="KU"/>
    <property type="match status" value="5"/>
</dbReference>
<gene>
    <name evidence="4" type="primary">TFPI</name>
</gene>
<dbReference type="PRINTS" id="PR00759">
    <property type="entry name" value="BASICPTASE"/>
</dbReference>
<dbReference type="PROSITE" id="PS00280">
    <property type="entry name" value="BPTI_KUNITZ_1"/>
    <property type="match status" value="5"/>
</dbReference>
<dbReference type="InterPro" id="IPR002223">
    <property type="entry name" value="Kunitz_BPTI"/>
</dbReference>
<dbReference type="GO" id="GO:0071383">
    <property type="term" value="P:cellular response to steroid hormone stimulus"/>
    <property type="evidence" value="ECO:0007669"/>
    <property type="project" value="Ensembl"/>
</dbReference>
<keyword evidence="2" id="KW-0732">Signal</keyword>
<dbReference type="InterPro" id="IPR036880">
    <property type="entry name" value="Kunitz_BPTI_sf"/>
</dbReference>
<evidence type="ECO:0000256" key="2">
    <source>
        <dbReference type="SAM" id="SignalP"/>
    </source>
</evidence>
<dbReference type="Pfam" id="PF00014">
    <property type="entry name" value="Kunitz_BPTI"/>
    <property type="match status" value="5"/>
</dbReference>
<dbReference type="InterPro" id="IPR050098">
    <property type="entry name" value="TFPI/VKTCI-like"/>
</dbReference>
<dbReference type="OMA" id="PASADCE"/>
<name>A0A670HVL1_PODMU</name>
<organism evidence="4 5">
    <name type="scientific">Podarcis muralis</name>
    <name type="common">Wall lizard</name>
    <name type="synonym">Lacerta muralis</name>
    <dbReference type="NCBI Taxonomy" id="64176"/>
    <lineage>
        <taxon>Eukaryota</taxon>
        <taxon>Metazoa</taxon>
        <taxon>Chordata</taxon>
        <taxon>Craniata</taxon>
        <taxon>Vertebrata</taxon>
        <taxon>Euteleostomi</taxon>
        <taxon>Lepidosauria</taxon>
        <taxon>Squamata</taxon>
        <taxon>Bifurcata</taxon>
        <taxon>Unidentata</taxon>
        <taxon>Episquamata</taxon>
        <taxon>Laterata</taxon>
        <taxon>Lacertibaenia</taxon>
        <taxon>Lacertidae</taxon>
        <taxon>Podarcis</taxon>
    </lineage>
</organism>
<dbReference type="CDD" id="cd22613">
    <property type="entry name" value="Kunitz_TFPI1_1-like"/>
    <property type="match status" value="1"/>
</dbReference>
<dbReference type="FunFam" id="4.10.410.10:FF:000004">
    <property type="entry name" value="Tissue factor pathway inhibitor"/>
    <property type="match status" value="1"/>
</dbReference>
<evidence type="ECO:0000313" key="4">
    <source>
        <dbReference type="Ensembl" id="ENSPMRP00000003784.1"/>
    </source>
</evidence>
<dbReference type="AlphaFoldDB" id="A0A670HVL1"/>
<reference evidence="4 5" key="1">
    <citation type="journal article" date="2019" name="Proc. Natl. Acad. Sci. U.S.A.">
        <title>Regulatory changes in pterin and carotenoid genes underlie balanced color polymorphisms in the wall lizard.</title>
        <authorList>
            <person name="Andrade P."/>
            <person name="Pinho C."/>
            <person name="Perez I de Lanuza G."/>
            <person name="Afonso S."/>
            <person name="Brejcha J."/>
            <person name="Rubin C.J."/>
            <person name="Wallerman O."/>
            <person name="Pereira P."/>
            <person name="Sabatino S.J."/>
            <person name="Bellati A."/>
            <person name="Pellitteri-Rosa D."/>
            <person name="Bosakova Z."/>
            <person name="Bunikis I."/>
            <person name="Carretero M.A."/>
            <person name="Feiner N."/>
            <person name="Marsik P."/>
            <person name="Pauperio F."/>
            <person name="Salvi D."/>
            <person name="Soler L."/>
            <person name="While G.M."/>
            <person name="Uller T."/>
            <person name="Font E."/>
            <person name="Andersson L."/>
            <person name="Carneiro M."/>
        </authorList>
    </citation>
    <scope>NUCLEOTIDE SEQUENCE</scope>
</reference>
<proteinExistence type="predicted"/>
<keyword evidence="5" id="KW-1185">Reference proteome</keyword>
<dbReference type="Gene3D" id="4.10.410.10">
    <property type="entry name" value="Pancreatic trypsin inhibitor Kunitz domain"/>
    <property type="match status" value="5"/>
</dbReference>
<reference evidence="4" key="3">
    <citation type="submission" date="2025-09" db="UniProtKB">
        <authorList>
            <consortium name="Ensembl"/>
        </authorList>
    </citation>
    <scope>IDENTIFICATION</scope>
</reference>
<dbReference type="FunFam" id="4.10.410.10:FF:000013">
    <property type="entry name" value="Tissue factor pathway inhibitor"/>
    <property type="match status" value="3"/>
</dbReference>
<dbReference type="CDD" id="cd22615">
    <property type="entry name" value="Kunitz_TFPI1_TFPI2_3-like"/>
    <property type="match status" value="3"/>
</dbReference>
<feature type="chain" id="PRO_5025639017" evidence="2">
    <location>
        <begin position="23"/>
        <end position="415"/>
    </location>
</feature>
<accession>A0A670HVL1</accession>
<dbReference type="GeneTree" id="ENSGT00940000160767"/>
<protein>
    <submittedName>
        <fullName evidence="4">Tissue factor pathway inhibitor</fullName>
    </submittedName>
</protein>
<reference evidence="4" key="2">
    <citation type="submission" date="2025-08" db="UniProtKB">
        <authorList>
            <consortium name="Ensembl"/>
        </authorList>
    </citation>
    <scope>IDENTIFICATION</scope>
</reference>
<dbReference type="PANTHER" id="PTHR10083">
    <property type="entry name" value="KUNITZ-TYPE PROTEASE INHIBITOR-RELATED"/>
    <property type="match status" value="1"/>
</dbReference>
<dbReference type="GO" id="GO:0004867">
    <property type="term" value="F:serine-type endopeptidase inhibitor activity"/>
    <property type="evidence" value="ECO:0007669"/>
    <property type="project" value="InterPro"/>
</dbReference>
<evidence type="ECO:0000259" key="3">
    <source>
        <dbReference type="PROSITE" id="PS50279"/>
    </source>
</evidence>
<sequence>MRADVFLAAILYLLSSNGPCHGTAPSEEEEEEYGEAVGPAWPPLKLGVSICAFKADGGPCKALHVRYHFDIQTRQCEIFNYGGCEGNENNFLTLEECQLKCIVPDVPEKKKRSKSQTVRSANSLQITDMLVSTTNNTTPVVKQESVLLPSLCVMRRDRGLCKANEKRFFYNLTTGKCHPFNYSGCGGNENNFTSRKSCLQMCKKESVLLPSLCVMRRDRGLCKANEKRFFYNLTTGKCHPFNYSGCGGNENNFTSRKSCLQMCKKESVLLPSLCVMRRDRGLCKANEKRFFYNLTTGKCHPFNYSGCGGNENNFTSRKSCLQMCKKESVLLPSLCVMRRDRGLCKANEKRFFYSLTTGKCHPFSYSGCGGNENNFTSRKSCLQMCKKGFQGRMKIRRKRKKQAKLIDGEIVIERI</sequence>
<dbReference type="SUPFAM" id="SSF57362">
    <property type="entry name" value="BPTI-like"/>
    <property type="match status" value="5"/>
</dbReference>
<feature type="domain" description="BPTI/Kunitz inhibitor" evidence="3">
    <location>
        <begin position="213"/>
        <end position="263"/>
    </location>
</feature>
<dbReference type="GO" id="GO:0005901">
    <property type="term" value="C:caveola"/>
    <property type="evidence" value="ECO:0007669"/>
    <property type="project" value="Ensembl"/>
</dbReference>
<evidence type="ECO:0000313" key="5">
    <source>
        <dbReference type="Proteomes" id="UP000472272"/>
    </source>
</evidence>
<dbReference type="PROSITE" id="PS50279">
    <property type="entry name" value="BPTI_KUNITZ_2"/>
    <property type="match status" value="5"/>
</dbReference>
<dbReference type="GO" id="GO:0009986">
    <property type="term" value="C:cell surface"/>
    <property type="evidence" value="ECO:0007669"/>
    <property type="project" value="Ensembl"/>
</dbReference>
<keyword evidence="1" id="KW-1015">Disulfide bond</keyword>
<feature type="domain" description="BPTI/Kunitz inhibitor" evidence="3">
    <location>
        <begin position="335"/>
        <end position="385"/>
    </location>
</feature>
<feature type="domain" description="BPTI/Kunitz inhibitor" evidence="3">
    <location>
        <begin position="152"/>
        <end position="202"/>
    </location>
</feature>
<dbReference type="Proteomes" id="UP000472272">
    <property type="component" value="Chromosome 1"/>
</dbReference>
<dbReference type="InterPro" id="IPR020901">
    <property type="entry name" value="Prtase_inh_Kunz-CS"/>
</dbReference>
<dbReference type="GO" id="GO:0005615">
    <property type="term" value="C:extracellular space"/>
    <property type="evidence" value="ECO:0007669"/>
    <property type="project" value="Ensembl"/>
</dbReference>
<evidence type="ECO:0000256" key="1">
    <source>
        <dbReference type="ARBA" id="ARBA00023157"/>
    </source>
</evidence>
<feature type="domain" description="BPTI/Kunitz inhibitor" evidence="3">
    <location>
        <begin position="274"/>
        <end position="324"/>
    </location>
</feature>
<dbReference type="Ensembl" id="ENSPMRT00000004048.1">
    <property type="protein sequence ID" value="ENSPMRP00000003784.1"/>
    <property type="gene ID" value="ENSPMRG00000002625.1"/>
</dbReference>
<dbReference type="PANTHER" id="PTHR10083:SF374">
    <property type="entry name" value="BPTI_KUNITZ INHIBITOR DOMAIN-CONTAINING PROTEIN"/>
    <property type="match status" value="1"/>
</dbReference>
<feature type="domain" description="BPTI/Kunitz inhibitor" evidence="3">
    <location>
        <begin position="51"/>
        <end position="101"/>
    </location>
</feature>
<feature type="signal peptide" evidence="2">
    <location>
        <begin position="1"/>
        <end position="22"/>
    </location>
</feature>